<sequence length="124" mass="13738">MKYNLRKIRLYSTRPREVDRRLIREHGEGGPLNVSVHTGTRPHVTVPRGPCTCTMSMSRVRDPPDVIVERGPLLTNMGTIGHNAPHYLLASSQLNEPNVSHSIIGLSTVSGWDKIGPVTSDYGR</sequence>
<dbReference type="EMBL" id="BGZK01001474">
    <property type="protein sequence ID" value="GBP80672.1"/>
    <property type="molecule type" value="Genomic_DNA"/>
</dbReference>
<reference evidence="1 2" key="1">
    <citation type="journal article" date="2019" name="Commun. Biol.">
        <title>The bagworm genome reveals a unique fibroin gene that provides high tensile strength.</title>
        <authorList>
            <person name="Kono N."/>
            <person name="Nakamura H."/>
            <person name="Ohtoshi R."/>
            <person name="Tomita M."/>
            <person name="Numata K."/>
            <person name="Arakawa K."/>
        </authorList>
    </citation>
    <scope>NUCLEOTIDE SEQUENCE [LARGE SCALE GENOMIC DNA]</scope>
</reference>
<name>A0A4C1Z0E6_EUMVA</name>
<dbReference type="AlphaFoldDB" id="A0A4C1Z0E6"/>
<protein>
    <submittedName>
        <fullName evidence="1">Uncharacterized protein</fullName>
    </submittedName>
</protein>
<proteinExistence type="predicted"/>
<dbReference type="Proteomes" id="UP000299102">
    <property type="component" value="Unassembled WGS sequence"/>
</dbReference>
<gene>
    <name evidence="1" type="ORF">EVAR_49838_1</name>
</gene>
<comment type="caution">
    <text evidence="1">The sequence shown here is derived from an EMBL/GenBank/DDBJ whole genome shotgun (WGS) entry which is preliminary data.</text>
</comment>
<evidence type="ECO:0000313" key="1">
    <source>
        <dbReference type="EMBL" id="GBP80672.1"/>
    </source>
</evidence>
<keyword evidence="2" id="KW-1185">Reference proteome</keyword>
<accession>A0A4C1Z0E6</accession>
<evidence type="ECO:0000313" key="2">
    <source>
        <dbReference type="Proteomes" id="UP000299102"/>
    </source>
</evidence>
<organism evidence="1 2">
    <name type="scientific">Eumeta variegata</name>
    <name type="common">Bagworm moth</name>
    <name type="synonym">Eumeta japonica</name>
    <dbReference type="NCBI Taxonomy" id="151549"/>
    <lineage>
        <taxon>Eukaryota</taxon>
        <taxon>Metazoa</taxon>
        <taxon>Ecdysozoa</taxon>
        <taxon>Arthropoda</taxon>
        <taxon>Hexapoda</taxon>
        <taxon>Insecta</taxon>
        <taxon>Pterygota</taxon>
        <taxon>Neoptera</taxon>
        <taxon>Endopterygota</taxon>
        <taxon>Lepidoptera</taxon>
        <taxon>Glossata</taxon>
        <taxon>Ditrysia</taxon>
        <taxon>Tineoidea</taxon>
        <taxon>Psychidae</taxon>
        <taxon>Oiketicinae</taxon>
        <taxon>Eumeta</taxon>
    </lineage>
</organism>